<dbReference type="Proteomes" id="UP000351155">
    <property type="component" value="Unassembled WGS sequence"/>
</dbReference>
<accession>A0A484Y1N5</accession>
<dbReference type="AlphaFoldDB" id="A0A484Y1N5"/>
<reference evidence="1 2" key="1">
    <citation type="submission" date="2019-03" db="EMBL/GenBank/DDBJ databases">
        <authorList>
            <consortium name="Pathogen Informatics"/>
        </authorList>
    </citation>
    <scope>NUCLEOTIDE SEQUENCE [LARGE SCALE GENOMIC DNA]</scope>
    <source>
        <strain evidence="1 2">NCTC12126</strain>
    </source>
</reference>
<gene>
    <name evidence="1" type="ORF">NCTC12126_02969</name>
</gene>
<proteinExistence type="predicted"/>
<dbReference type="InterPro" id="IPR020126">
    <property type="entry name" value="DUF2732"/>
</dbReference>
<dbReference type="EMBL" id="CAADIW010000023">
    <property type="protein sequence ID" value="VFS30400.1"/>
    <property type="molecule type" value="Genomic_DNA"/>
</dbReference>
<name>A0A484Y1N5_9ENTR</name>
<evidence type="ECO:0000313" key="1">
    <source>
        <dbReference type="EMBL" id="VFS30400.1"/>
    </source>
</evidence>
<evidence type="ECO:0000313" key="2">
    <source>
        <dbReference type="Proteomes" id="UP000351155"/>
    </source>
</evidence>
<dbReference type="Pfam" id="PF10809">
    <property type="entry name" value="DUF2732"/>
    <property type="match status" value="1"/>
</dbReference>
<sequence length="71" mass="7915">MNKQISVPRSNMKTLLAQAAVEAQVVTATRFASALDSLIAHICKSKRNRTEIIELLGQESQRLHNSILNQQ</sequence>
<organism evidence="1 2">
    <name type="scientific">Enterobacter cancerogenus</name>
    <dbReference type="NCBI Taxonomy" id="69218"/>
    <lineage>
        <taxon>Bacteria</taxon>
        <taxon>Pseudomonadati</taxon>
        <taxon>Pseudomonadota</taxon>
        <taxon>Gammaproteobacteria</taxon>
        <taxon>Enterobacterales</taxon>
        <taxon>Enterobacteriaceae</taxon>
        <taxon>Enterobacter</taxon>
        <taxon>Enterobacter cloacae complex</taxon>
    </lineage>
</organism>
<protein>
    <submittedName>
        <fullName evidence="1">Protein of uncharacterized function (DUF2732)</fullName>
    </submittedName>
</protein>